<dbReference type="InterPro" id="IPR032675">
    <property type="entry name" value="LRR_dom_sf"/>
</dbReference>
<name>A0A4Y7S9T3_COPMI</name>
<dbReference type="STRING" id="71717.A0A4Y7S9T3"/>
<dbReference type="OrthoDB" id="3023006at2759"/>
<evidence type="ECO:0000256" key="1">
    <source>
        <dbReference type="SAM" id="Coils"/>
    </source>
</evidence>
<sequence>MSSEPPSGAPNDLSQFTERERNLLTVIEREKHELEGRKARLQQELEEVETSIIKTQRRYGEIYNARSPTDTLPNEILTAIFREAQQTSRLSGVVDNPIAEVTISHVCSHWRRLAMLAPSLWNVFRYDGAVAPQIPLDRLHAYLERSQTHPLDIYLSFTGSGEGWSDQLDMLDTIAPHFSRCRTLQVLSDNDTHIDDFLHKLECAQLPLLEYLSICPDRWHEPPDEYIVSDWNANVLLNGAAPSLKYLRLDSTSLCDFRPPLSSITHLRLEERRRGGMTKFSSNVLDDVFTLPSLETLSIWGDLFFQTGTEYTGASLVEAKRLKHARLEGRKGIVTQYFLSHVMAPALETLTLALVRLDIPLILRDIDLFPSLHTLSLLRGAYGFGPDTLVNFLPFMNITHHIKRFILASPLVQFLAAAMAPPQGSDLHVQAKQIWTKVEEVVINVDSRALELSYKPLIVAFPNMKTLRMNEECRLNIAGDPAWAELQARMKFDIIEFSEGDVLIPCYWPPGPDWMDTEEDPYVFMSTLTIGP</sequence>
<keyword evidence="3" id="KW-1185">Reference proteome</keyword>
<comment type="caution">
    <text evidence="2">The sequence shown here is derived from an EMBL/GenBank/DDBJ whole genome shotgun (WGS) entry which is preliminary data.</text>
</comment>
<keyword evidence="1" id="KW-0175">Coiled coil</keyword>
<dbReference type="Gene3D" id="3.80.10.10">
    <property type="entry name" value="Ribonuclease Inhibitor"/>
    <property type="match status" value="1"/>
</dbReference>
<gene>
    <name evidence="2" type="ORF">FA13DRAFT_1822215</name>
</gene>
<dbReference type="SUPFAM" id="SSF52047">
    <property type="entry name" value="RNI-like"/>
    <property type="match status" value="1"/>
</dbReference>
<feature type="coiled-coil region" evidence="1">
    <location>
        <begin position="24"/>
        <end position="58"/>
    </location>
</feature>
<organism evidence="2 3">
    <name type="scientific">Coprinellus micaceus</name>
    <name type="common">Glistening ink-cap mushroom</name>
    <name type="synonym">Coprinus micaceus</name>
    <dbReference type="NCBI Taxonomy" id="71717"/>
    <lineage>
        <taxon>Eukaryota</taxon>
        <taxon>Fungi</taxon>
        <taxon>Dikarya</taxon>
        <taxon>Basidiomycota</taxon>
        <taxon>Agaricomycotina</taxon>
        <taxon>Agaricomycetes</taxon>
        <taxon>Agaricomycetidae</taxon>
        <taxon>Agaricales</taxon>
        <taxon>Agaricineae</taxon>
        <taxon>Psathyrellaceae</taxon>
        <taxon>Coprinellus</taxon>
    </lineage>
</organism>
<dbReference type="AlphaFoldDB" id="A0A4Y7S9T3"/>
<dbReference type="EMBL" id="QPFP01000282">
    <property type="protein sequence ID" value="TEB18182.1"/>
    <property type="molecule type" value="Genomic_DNA"/>
</dbReference>
<dbReference type="Proteomes" id="UP000298030">
    <property type="component" value="Unassembled WGS sequence"/>
</dbReference>
<dbReference type="Gene3D" id="1.20.1280.50">
    <property type="match status" value="1"/>
</dbReference>
<protein>
    <submittedName>
        <fullName evidence="2">Uncharacterized protein</fullName>
    </submittedName>
</protein>
<evidence type="ECO:0000313" key="3">
    <source>
        <dbReference type="Proteomes" id="UP000298030"/>
    </source>
</evidence>
<proteinExistence type="predicted"/>
<evidence type="ECO:0000313" key="2">
    <source>
        <dbReference type="EMBL" id="TEB18182.1"/>
    </source>
</evidence>
<reference evidence="2 3" key="1">
    <citation type="journal article" date="2019" name="Nat. Ecol. Evol.">
        <title>Megaphylogeny resolves global patterns of mushroom evolution.</title>
        <authorList>
            <person name="Varga T."/>
            <person name="Krizsan K."/>
            <person name="Foldi C."/>
            <person name="Dima B."/>
            <person name="Sanchez-Garcia M."/>
            <person name="Sanchez-Ramirez S."/>
            <person name="Szollosi G.J."/>
            <person name="Szarkandi J.G."/>
            <person name="Papp V."/>
            <person name="Albert L."/>
            <person name="Andreopoulos W."/>
            <person name="Angelini C."/>
            <person name="Antonin V."/>
            <person name="Barry K.W."/>
            <person name="Bougher N.L."/>
            <person name="Buchanan P."/>
            <person name="Buyck B."/>
            <person name="Bense V."/>
            <person name="Catcheside P."/>
            <person name="Chovatia M."/>
            <person name="Cooper J."/>
            <person name="Damon W."/>
            <person name="Desjardin D."/>
            <person name="Finy P."/>
            <person name="Geml J."/>
            <person name="Haridas S."/>
            <person name="Hughes K."/>
            <person name="Justo A."/>
            <person name="Karasinski D."/>
            <person name="Kautmanova I."/>
            <person name="Kiss B."/>
            <person name="Kocsube S."/>
            <person name="Kotiranta H."/>
            <person name="LaButti K.M."/>
            <person name="Lechner B.E."/>
            <person name="Liimatainen K."/>
            <person name="Lipzen A."/>
            <person name="Lukacs Z."/>
            <person name="Mihaltcheva S."/>
            <person name="Morgado L.N."/>
            <person name="Niskanen T."/>
            <person name="Noordeloos M.E."/>
            <person name="Ohm R.A."/>
            <person name="Ortiz-Santana B."/>
            <person name="Ovrebo C."/>
            <person name="Racz N."/>
            <person name="Riley R."/>
            <person name="Savchenko A."/>
            <person name="Shiryaev A."/>
            <person name="Soop K."/>
            <person name="Spirin V."/>
            <person name="Szebenyi C."/>
            <person name="Tomsovsky M."/>
            <person name="Tulloss R.E."/>
            <person name="Uehling J."/>
            <person name="Grigoriev I.V."/>
            <person name="Vagvolgyi C."/>
            <person name="Papp T."/>
            <person name="Martin F.M."/>
            <person name="Miettinen O."/>
            <person name="Hibbett D.S."/>
            <person name="Nagy L.G."/>
        </authorList>
    </citation>
    <scope>NUCLEOTIDE SEQUENCE [LARGE SCALE GENOMIC DNA]</scope>
    <source>
        <strain evidence="2 3">FP101781</strain>
    </source>
</reference>
<accession>A0A4Y7S9T3</accession>